<keyword evidence="3" id="KW-1185">Reference proteome</keyword>
<dbReference type="RefSeq" id="WP_205381779.1">
    <property type="nucleotide sequence ID" value="NZ_JAFFZS010000003.1"/>
</dbReference>
<dbReference type="Proteomes" id="UP000788262">
    <property type="component" value="Unassembled WGS sequence"/>
</dbReference>
<evidence type="ECO:0000313" key="3">
    <source>
        <dbReference type="Proteomes" id="UP000788262"/>
    </source>
</evidence>
<proteinExistence type="predicted"/>
<sequence length="194" mass="21088">MAFRGPKVWLWRWRRNPLKRRADKVEAWVLLGTWTVTVLVGVLAGLATARTVEQGLTRERAEARLVTAHLTSQAPGRPAAQDGDSGGERVWAKVSWTAPNGSAHSGQVRVAPGTAAGTPVALWTDPRGRLVTKPATAEQARLRSGLVGALGGLSAAAVPCAAGHALRRRLEWRRLDQWDVAWARFDPLWRGRTG</sequence>
<organism evidence="2 3">
    <name type="scientific">Streptomyces actuosus</name>
    <dbReference type="NCBI Taxonomy" id="1885"/>
    <lineage>
        <taxon>Bacteria</taxon>
        <taxon>Bacillati</taxon>
        <taxon>Actinomycetota</taxon>
        <taxon>Actinomycetes</taxon>
        <taxon>Kitasatosporales</taxon>
        <taxon>Streptomycetaceae</taxon>
        <taxon>Streptomyces</taxon>
    </lineage>
</organism>
<dbReference type="PANTHER" id="PTHR42305">
    <property type="entry name" value="MEMBRANE PROTEIN RV1733C-RELATED"/>
    <property type="match status" value="1"/>
</dbReference>
<dbReference type="PANTHER" id="PTHR42305:SF1">
    <property type="entry name" value="MEMBRANE PROTEIN RV1733C-RELATED"/>
    <property type="match status" value="1"/>
</dbReference>
<comment type="caution">
    <text evidence="2">The sequence shown here is derived from an EMBL/GenBank/DDBJ whole genome shotgun (WGS) entry which is preliminary data.</text>
</comment>
<name>A0ABS2VKG0_STRAS</name>
<evidence type="ECO:0000313" key="2">
    <source>
        <dbReference type="EMBL" id="MBN0043549.1"/>
    </source>
</evidence>
<evidence type="ECO:0000256" key="1">
    <source>
        <dbReference type="SAM" id="MobiDB-lite"/>
    </source>
</evidence>
<feature type="region of interest" description="Disordered" evidence="1">
    <location>
        <begin position="68"/>
        <end position="88"/>
    </location>
</feature>
<gene>
    <name evidence="2" type="ORF">JS756_05410</name>
</gene>
<protein>
    <recommendedName>
        <fullName evidence="4">Proline rich protein membrane protein</fullName>
    </recommendedName>
</protein>
<reference evidence="2 3" key="1">
    <citation type="submission" date="2021-02" db="EMBL/GenBank/DDBJ databases">
        <title>Whole genome sequencing of Streptomyces actuosus VRA1.</title>
        <authorList>
            <person name="Sen G."/>
            <person name="Sen A."/>
        </authorList>
    </citation>
    <scope>NUCLEOTIDE SEQUENCE [LARGE SCALE GENOMIC DNA]</scope>
    <source>
        <strain evidence="2 3">VRA1</strain>
    </source>
</reference>
<accession>A0ABS2VKG0</accession>
<dbReference type="InterPro" id="IPR039708">
    <property type="entry name" value="MT1774/Rv1733c-like"/>
</dbReference>
<dbReference type="EMBL" id="JAFFZS010000003">
    <property type="protein sequence ID" value="MBN0043549.1"/>
    <property type="molecule type" value="Genomic_DNA"/>
</dbReference>
<evidence type="ECO:0008006" key="4">
    <source>
        <dbReference type="Google" id="ProtNLM"/>
    </source>
</evidence>